<keyword evidence="2" id="KW-1185">Reference proteome</keyword>
<sequence>MSIVCVITDAGLRTDIFIKSYNPFTYNPISWSDRMSGIEEAIRRLEEIAGRHICAARREELLEIIEILRRELERENA</sequence>
<dbReference type="AlphaFoldDB" id="A0B788"/>
<gene>
    <name evidence="1" type="ordered locus">Mthe_0772</name>
</gene>
<evidence type="ECO:0000313" key="2">
    <source>
        <dbReference type="Proteomes" id="UP000000674"/>
    </source>
</evidence>
<name>A0B788_METTP</name>
<evidence type="ECO:0000313" key="1">
    <source>
        <dbReference type="EMBL" id="ABK14562.1"/>
    </source>
</evidence>
<protein>
    <submittedName>
        <fullName evidence="1">Uncharacterized protein</fullName>
    </submittedName>
</protein>
<proteinExistence type="predicted"/>
<dbReference type="HOGENOM" id="CLU_2629798_0_0_2"/>
<dbReference type="KEGG" id="mtp:Mthe_0772"/>
<reference evidence="1 2" key="1">
    <citation type="submission" date="2006-10" db="EMBL/GenBank/DDBJ databases">
        <title>Complete sequence of Methanosaeta thermophila PT.</title>
        <authorList>
            <consortium name="US DOE Joint Genome Institute"/>
            <person name="Copeland A."/>
            <person name="Lucas S."/>
            <person name="Lapidus A."/>
            <person name="Barry K."/>
            <person name="Detter J.C."/>
            <person name="Glavina del Rio T."/>
            <person name="Hammon N."/>
            <person name="Israni S."/>
            <person name="Pitluck S."/>
            <person name="Chain P."/>
            <person name="Malfatti S."/>
            <person name="Shin M."/>
            <person name="Vergez L."/>
            <person name="Schmutz J."/>
            <person name="Larimer F."/>
            <person name="Land M."/>
            <person name="Hauser L."/>
            <person name="Kyrpides N."/>
            <person name="Kim E."/>
            <person name="Smith K.S."/>
            <person name="Ingram-Smith C."/>
            <person name="Richardson P."/>
        </authorList>
    </citation>
    <scope>NUCLEOTIDE SEQUENCE [LARGE SCALE GENOMIC DNA]</scope>
    <source>
        <strain evidence="2">DSM 6194 / JCM 14653 / NBRC 101360 / PT</strain>
    </source>
</reference>
<organism evidence="1 2">
    <name type="scientific">Methanothrix thermoacetophila (strain DSM 6194 / JCM 14653 / NBRC 101360 / PT)</name>
    <name type="common">Methanosaeta thermophila</name>
    <dbReference type="NCBI Taxonomy" id="349307"/>
    <lineage>
        <taxon>Archaea</taxon>
        <taxon>Methanobacteriati</taxon>
        <taxon>Methanobacteriota</taxon>
        <taxon>Stenosarchaea group</taxon>
        <taxon>Methanomicrobia</taxon>
        <taxon>Methanotrichales</taxon>
        <taxon>Methanotrichaceae</taxon>
        <taxon>Methanothrix</taxon>
    </lineage>
</organism>
<dbReference type="EMBL" id="CP000477">
    <property type="protein sequence ID" value="ABK14562.1"/>
    <property type="molecule type" value="Genomic_DNA"/>
</dbReference>
<accession>A0B788</accession>
<dbReference type="Proteomes" id="UP000000674">
    <property type="component" value="Chromosome"/>
</dbReference>